<evidence type="ECO:0000313" key="2">
    <source>
        <dbReference type="Proteomes" id="UP000267250"/>
    </source>
</evidence>
<dbReference type="AlphaFoldDB" id="A0A3S9T1X6"/>
<evidence type="ECO:0008006" key="3">
    <source>
        <dbReference type="Google" id="ProtNLM"/>
    </source>
</evidence>
<name>A0A3S9T1X6_9FIRM</name>
<dbReference type="RefSeq" id="WP_127017880.1">
    <property type="nucleotide sequence ID" value="NZ_CP016379.1"/>
</dbReference>
<dbReference type="KEGG" id="aft:BBF96_14675"/>
<gene>
    <name evidence="1" type="ORF">BBF96_14675</name>
</gene>
<dbReference type="EMBL" id="CP016379">
    <property type="protein sequence ID" value="AZR74520.1"/>
    <property type="molecule type" value="Genomic_DNA"/>
</dbReference>
<keyword evidence="2" id="KW-1185">Reference proteome</keyword>
<evidence type="ECO:0000313" key="1">
    <source>
        <dbReference type="EMBL" id="AZR74520.1"/>
    </source>
</evidence>
<sequence>MESIFVEELVNLRHYRFDLDFELPLNLSSFSYPELSAKVKKIRQFLRPEGLMVNGMIAEELTFTRDGIREMMDHIFHFTYLIPGSDLMEANLLNFEIDLSIEQIDYHLIKKKGQVFLKQKIQMKLIFAEYHVKDHYKLEGLKKKSGIFQKKKGELEKSFLRIYPIQLPEDFFLLSKITGVIDKKKSEITQDGCFIDITCLFWGEYVTDQQKLGTFFFEKKEHFFIPKSDDLKGISDEAWVLIDLDDLVMEEGELVVLYHCQIKFFQKKEVNYYTGESSILPEGVEMKVVEVEQIGQPVYSTQMLEESIDLSDFNIEQVVDITGEFIRLKIEKVKKQLFISGDLEYIITYLDKDGIKRNHKWSRLVEQMIINETFLEDQRGYWQVEAVVEIPDFNIRDKRLSIKAVIDYQGIYHYLFREPVLTRVEGMGEGIKWEKFYLTEEVDRDQIVFPREEKVYLYRYASQILKIESRIKDWQIRFTERGWIIRGEVELTIYYLSENSERHHCQTFYFYRYIPLKKFIPGIQIHLTPRIKIVDHELLEDGSLVRVCCLVYLNYFLYQRKEHELVTDLKIKTAEWFRPVLKMGSVEQRLEERILLGQIEEVQELELNLRDYEVNLNSGVLRLDGEVDVKIKEKERVKIVPVQLEIKEKITLKGKYYNKIKVFPVIKGYEYHSHNNGQLHLSILMELSYRLIGMVNFC</sequence>
<proteinExistence type="predicted"/>
<dbReference type="Proteomes" id="UP000267250">
    <property type="component" value="Chromosome"/>
</dbReference>
<reference evidence="1 2" key="1">
    <citation type="submission" date="2016-07" db="EMBL/GenBank/DDBJ databases">
        <title>Genome and transcriptome analysis of iron-reducing fermentative bacteria Anoxybacter fermentans.</title>
        <authorList>
            <person name="Zeng X."/>
            <person name="Shao Z."/>
        </authorList>
    </citation>
    <scope>NUCLEOTIDE SEQUENCE [LARGE SCALE GENOMIC DNA]</scope>
    <source>
        <strain evidence="1 2">DY22613</strain>
    </source>
</reference>
<protein>
    <recommendedName>
        <fullName evidence="3">SipL SPOCS domain-containing protein</fullName>
    </recommendedName>
</protein>
<organism evidence="1 2">
    <name type="scientific">Anoxybacter fermentans</name>
    <dbReference type="NCBI Taxonomy" id="1323375"/>
    <lineage>
        <taxon>Bacteria</taxon>
        <taxon>Bacillati</taxon>
        <taxon>Bacillota</taxon>
        <taxon>Clostridia</taxon>
        <taxon>Halanaerobiales</taxon>
        <taxon>Anoxybacter</taxon>
    </lineage>
</organism>
<accession>A0A3S9T1X6</accession>